<keyword evidence="5" id="KW-0378">Hydrolase</keyword>
<dbReference type="RefSeq" id="WP_190352061.1">
    <property type="nucleotide sequence ID" value="NZ_JACJPY010000061.1"/>
</dbReference>
<keyword evidence="6" id="KW-1185">Reference proteome</keyword>
<evidence type="ECO:0000256" key="3">
    <source>
        <dbReference type="ARBA" id="ARBA00023125"/>
    </source>
</evidence>
<comment type="caution">
    <text evidence="5">The sequence shown here is derived from an EMBL/GenBank/DDBJ whole genome shotgun (WGS) entry which is preliminary data.</text>
</comment>
<accession>A0A926UVJ1</accession>
<evidence type="ECO:0000259" key="4">
    <source>
        <dbReference type="Pfam" id="PF01420"/>
    </source>
</evidence>
<name>A0A926UVJ1_9CYAN</name>
<keyword evidence="2" id="KW-0680">Restriction system</keyword>
<evidence type="ECO:0000256" key="1">
    <source>
        <dbReference type="ARBA" id="ARBA00010923"/>
    </source>
</evidence>
<proteinExistence type="inferred from homology"/>
<gene>
    <name evidence="5" type="ORF">H6F44_16155</name>
</gene>
<reference evidence="5" key="1">
    <citation type="journal article" date="2015" name="ISME J.">
        <title>Draft Genome Sequence of Streptomyces incarnatus NRRL8089, which Produces the Nucleoside Antibiotic Sinefungin.</title>
        <authorList>
            <person name="Oshima K."/>
            <person name="Hattori M."/>
            <person name="Shimizu H."/>
            <person name="Fukuda K."/>
            <person name="Nemoto M."/>
            <person name="Inagaki K."/>
            <person name="Tamura T."/>
        </authorList>
    </citation>
    <scope>NUCLEOTIDE SEQUENCE</scope>
    <source>
        <strain evidence="5">FACHB-1277</strain>
    </source>
</reference>
<keyword evidence="3" id="KW-0238">DNA-binding</keyword>
<feature type="domain" description="Type I restriction modification DNA specificity" evidence="4">
    <location>
        <begin position="10"/>
        <end position="189"/>
    </location>
</feature>
<dbReference type="EMBL" id="JACJPY010000061">
    <property type="protein sequence ID" value="MBD2151643.1"/>
    <property type="molecule type" value="Genomic_DNA"/>
</dbReference>
<dbReference type="AlphaFoldDB" id="A0A926UVJ1"/>
<dbReference type="PANTHER" id="PTHR30408">
    <property type="entry name" value="TYPE-1 RESTRICTION ENZYME ECOKI SPECIFICITY PROTEIN"/>
    <property type="match status" value="1"/>
</dbReference>
<dbReference type="Gene3D" id="3.90.220.20">
    <property type="entry name" value="DNA methylase specificity domains"/>
    <property type="match status" value="1"/>
</dbReference>
<evidence type="ECO:0000256" key="2">
    <source>
        <dbReference type="ARBA" id="ARBA00022747"/>
    </source>
</evidence>
<dbReference type="SUPFAM" id="SSF116734">
    <property type="entry name" value="DNA methylase specificity domain"/>
    <property type="match status" value="1"/>
</dbReference>
<dbReference type="InterPro" id="IPR044946">
    <property type="entry name" value="Restrct_endonuc_typeI_TRD_sf"/>
</dbReference>
<dbReference type="InterPro" id="IPR052021">
    <property type="entry name" value="Type-I_RS_S_subunit"/>
</dbReference>
<evidence type="ECO:0000313" key="6">
    <source>
        <dbReference type="Proteomes" id="UP000631421"/>
    </source>
</evidence>
<keyword evidence="5" id="KW-0540">Nuclease</keyword>
<sequence length="212" mass="24377">MTPSKLGEIPKDWHIGTLNDCLSLIIDYRGKTPKKLGRDWSNEGIPALSAKNIKNGKILAENLVNFGDEDLYKKWMKDELVKGDILLTSEAPLGEVYCLASNQKYILSQRLFALRINNEFSYPYLYFWLRSPQGQHLLLRRATGSTVQGIRQSELREVEVIIPENKILKNASNLWMSVLEKIELNYQQIQNLTKTRDSLLPKLMSGQLRVKE</sequence>
<protein>
    <submittedName>
        <fullName evidence="5">Restriction endonuclease subunit S</fullName>
    </submittedName>
</protein>
<dbReference type="GO" id="GO:0004519">
    <property type="term" value="F:endonuclease activity"/>
    <property type="evidence" value="ECO:0007669"/>
    <property type="project" value="UniProtKB-KW"/>
</dbReference>
<evidence type="ECO:0000313" key="5">
    <source>
        <dbReference type="EMBL" id="MBD2151643.1"/>
    </source>
</evidence>
<dbReference type="GO" id="GO:0003677">
    <property type="term" value="F:DNA binding"/>
    <property type="evidence" value="ECO:0007669"/>
    <property type="project" value="UniProtKB-KW"/>
</dbReference>
<organism evidence="5 6">
    <name type="scientific">Pseudanabaena cinerea FACHB-1277</name>
    <dbReference type="NCBI Taxonomy" id="2949581"/>
    <lineage>
        <taxon>Bacteria</taxon>
        <taxon>Bacillati</taxon>
        <taxon>Cyanobacteriota</taxon>
        <taxon>Cyanophyceae</taxon>
        <taxon>Pseudanabaenales</taxon>
        <taxon>Pseudanabaenaceae</taxon>
        <taxon>Pseudanabaena</taxon>
        <taxon>Pseudanabaena cinerea</taxon>
    </lineage>
</organism>
<comment type="similarity">
    <text evidence="1">Belongs to the type-I restriction system S methylase family.</text>
</comment>
<reference evidence="5" key="2">
    <citation type="submission" date="2020-08" db="EMBL/GenBank/DDBJ databases">
        <authorList>
            <person name="Chen M."/>
            <person name="Teng W."/>
            <person name="Zhao L."/>
            <person name="Hu C."/>
            <person name="Zhou Y."/>
            <person name="Han B."/>
            <person name="Song L."/>
            <person name="Shu W."/>
        </authorList>
    </citation>
    <scope>NUCLEOTIDE SEQUENCE</scope>
    <source>
        <strain evidence="5">FACHB-1277</strain>
    </source>
</reference>
<dbReference type="InterPro" id="IPR000055">
    <property type="entry name" value="Restrct_endonuc_typeI_TRD"/>
</dbReference>
<dbReference type="PANTHER" id="PTHR30408:SF12">
    <property type="entry name" value="TYPE I RESTRICTION ENZYME MJAVIII SPECIFICITY SUBUNIT"/>
    <property type="match status" value="1"/>
</dbReference>
<dbReference type="GO" id="GO:0009307">
    <property type="term" value="P:DNA restriction-modification system"/>
    <property type="evidence" value="ECO:0007669"/>
    <property type="project" value="UniProtKB-KW"/>
</dbReference>
<dbReference type="Proteomes" id="UP000631421">
    <property type="component" value="Unassembled WGS sequence"/>
</dbReference>
<dbReference type="Pfam" id="PF01420">
    <property type="entry name" value="Methylase_S"/>
    <property type="match status" value="1"/>
</dbReference>
<keyword evidence="5" id="KW-0255">Endonuclease</keyword>